<dbReference type="Proteomes" id="UP001314229">
    <property type="component" value="Unassembled WGS sequence"/>
</dbReference>
<dbReference type="EMBL" id="CAWUFR010000009">
    <property type="protein sequence ID" value="CAK6952319.1"/>
    <property type="molecule type" value="Genomic_DNA"/>
</dbReference>
<evidence type="ECO:0000313" key="2">
    <source>
        <dbReference type="Proteomes" id="UP001314229"/>
    </source>
</evidence>
<comment type="caution">
    <text evidence="1">The sequence shown here is derived from an EMBL/GenBank/DDBJ whole genome shotgun (WGS) entry which is preliminary data.</text>
</comment>
<protein>
    <submittedName>
        <fullName evidence="1">Uncharacterized protein</fullName>
    </submittedName>
</protein>
<proteinExistence type="predicted"/>
<accession>A0AAV1N070</accession>
<feature type="non-terminal residue" evidence="1">
    <location>
        <position position="55"/>
    </location>
</feature>
<reference evidence="1 2" key="1">
    <citation type="submission" date="2024-01" db="EMBL/GenBank/DDBJ databases">
        <authorList>
            <person name="Alioto T."/>
            <person name="Alioto T."/>
            <person name="Gomez Garrido J."/>
        </authorList>
    </citation>
    <scope>NUCLEOTIDE SEQUENCE [LARGE SCALE GENOMIC DNA]</scope>
</reference>
<gene>
    <name evidence="1" type="ORF">FSCOSCO3_A033311</name>
</gene>
<organism evidence="1 2">
    <name type="scientific">Scomber scombrus</name>
    <name type="common">Atlantic mackerel</name>
    <name type="synonym">Scomber vernalis</name>
    <dbReference type="NCBI Taxonomy" id="13677"/>
    <lineage>
        <taxon>Eukaryota</taxon>
        <taxon>Metazoa</taxon>
        <taxon>Chordata</taxon>
        <taxon>Craniata</taxon>
        <taxon>Vertebrata</taxon>
        <taxon>Euteleostomi</taxon>
        <taxon>Actinopterygii</taxon>
        <taxon>Neopterygii</taxon>
        <taxon>Teleostei</taxon>
        <taxon>Neoteleostei</taxon>
        <taxon>Acanthomorphata</taxon>
        <taxon>Pelagiaria</taxon>
        <taxon>Scombriformes</taxon>
        <taxon>Scombridae</taxon>
        <taxon>Scomber</taxon>
    </lineage>
</organism>
<dbReference type="AlphaFoldDB" id="A0AAV1N070"/>
<evidence type="ECO:0000313" key="1">
    <source>
        <dbReference type="EMBL" id="CAK6952319.1"/>
    </source>
</evidence>
<sequence length="55" mass="5938">MLTVSVRGADCVEGADLGAEVDLHHFRVFVFISGSYVAEETAFVSLNNLPSIQKP</sequence>
<name>A0AAV1N070_SCOSC</name>
<keyword evidence="2" id="KW-1185">Reference proteome</keyword>